<evidence type="ECO:0000313" key="7">
    <source>
        <dbReference type="Proteomes" id="UP001381693"/>
    </source>
</evidence>
<sequence length="408" mass="47005">MAEEEWREKIIKEKLGGKRDWTEEERAELCHQLGKDLDKHLDSLSKSKYKDGWTEENWKEKMAEHPIFAPYLQEKGATEGEAPMNALSEGLAQLKFDPDHSTPQEVAQNYKEEGNLQFKYKKYRLAVANFTEGLKQKCPDKDLNAQLHNNRAAAHCHLGNYRAAIKDCEKALKFKPDYLKAVFRAVDCSVKLKSWEETISWCDKGLSIDPSEQKFKSTRLSAAKEKKVIERDFRRKAQEEKKKENEEMKVIKAIMSRGITLGTSTMKASSSLSLKDLEPCHPAAQGSRVHLNENDDLVWPVMFIYPEHQETDFIQAFPESDIISDHLDVMLGPEAATAPWDIENKYLSQNLLLYFEDKEKEKLYEVDRNSTLLQVLTHPRYQVLGGTPGLLVLCKDSKFLVEFVKKYN</sequence>
<keyword evidence="2 4" id="KW-0802">TPR repeat</keyword>
<dbReference type="CDD" id="cd21380">
    <property type="entry name" value="CTWD_Cns1"/>
    <property type="match status" value="1"/>
</dbReference>
<organism evidence="6 7">
    <name type="scientific">Halocaridina rubra</name>
    <name type="common">Hawaiian red shrimp</name>
    <dbReference type="NCBI Taxonomy" id="373956"/>
    <lineage>
        <taxon>Eukaryota</taxon>
        <taxon>Metazoa</taxon>
        <taxon>Ecdysozoa</taxon>
        <taxon>Arthropoda</taxon>
        <taxon>Crustacea</taxon>
        <taxon>Multicrustacea</taxon>
        <taxon>Malacostraca</taxon>
        <taxon>Eumalacostraca</taxon>
        <taxon>Eucarida</taxon>
        <taxon>Decapoda</taxon>
        <taxon>Pleocyemata</taxon>
        <taxon>Caridea</taxon>
        <taxon>Atyoidea</taxon>
        <taxon>Atyidae</taxon>
        <taxon>Halocaridina</taxon>
    </lineage>
</organism>
<dbReference type="GO" id="GO:0030544">
    <property type="term" value="F:Hsp70 protein binding"/>
    <property type="evidence" value="ECO:0007669"/>
    <property type="project" value="TreeGrafter"/>
</dbReference>
<proteinExistence type="inferred from homology"/>
<dbReference type="Pfam" id="PF00515">
    <property type="entry name" value="TPR_1"/>
    <property type="match status" value="1"/>
</dbReference>
<evidence type="ECO:0000256" key="1">
    <source>
        <dbReference type="ARBA" id="ARBA00022737"/>
    </source>
</evidence>
<dbReference type="GO" id="GO:0051879">
    <property type="term" value="F:Hsp90 protein binding"/>
    <property type="evidence" value="ECO:0007669"/>
    <property type="project" value="InterPro"/>
</dbReference>
<dbReference type="Gene3D" id="1.25.40.10">
    <property type="entry name" value="Tetratricopeptide repeat domain"/>
    <property type="match status" value="1"/>
</dbReference>
<dbReference type="EMBL" id="JAXCGZ010009516">
    <property type="protein sequence ID" value="KAK7076906.1"/>
    <property type="molecule type" value="Genomic_DNA"/>
</dbReference>
<dbReference type="AlphaFoldDB" id="A0AAN8X2R6"/>
<comment type="similarity">
    <text evidence="3">Belongs to the TTC4 family.</text>
</comment>
<gene>
    <name evidence="6" type="primary">TTC4</name>
    <name evidence="6" type="ORF">SK128_019421</name>
</gene>
<accession>A0AAN8X2R6</accession>
<keyword evidence="7" id="KW-1185">Reference proteome</keyword>
<dbReference type="PROSITE" id="PS50005">
    <property type="entry name" value="TPR"/>
    <property type="match status" value="1"/>
</dbReference>
<dbReference type="InterPro" id="IPR011990">
    <property type="entry name" value="TPR-like_helical_dom_sf"/>
</dbReference>
<evidence type="ECO:0000256" key="4">
    <source>
        <dbReference type="PROSITE-ProRule" id="PRU00339"/>
    </source>
</evidence>
<evidence type="ECO:0000313" key="6">
    <source>
        <dbReference type="EMBL" id="KAK7076906.1"/>
    </source>
</evidence>
<dbReference type="SMART" id="SM00028">
    <property type="entry name" value="TPR"/>
    <property type="match status" value="3"/>
</dbReference>
<dbReference type="GO" id="GO:0005634">
    <property type="term" value="C:nucleus"/>
    <property type="evidence" value="ECO:0007669"/>
    <property type="project" value="TreeGrafter"/>
</dbReference>
<dbReference type="Proteomes" id="UP001381693">
    <property type="component" value="Unassembled WGS sequence"/>
</dbReference>
<feature type="repeat" description="TPR" evidence="4">
    <location>
        <begin position="145"/>
        <end position="178"/>
    </location>
</feature>
<dbReference type="SUPFAM" id="SSF48452">
    <property type="entry name" value="TPR-like"/>
    <property type="match status" value="1"/>
</dbReference>
<feature type="domain" description="Cns1/TTC4 wheel" evidence="5">
    <location>
        <begin position="293"/>
        <end position="406"/>
    </location>
</feature>
<evidence type="ECO:0000259" key="5">
    <source>
        <dbReference type="Pfam" id="PF18972"/>
    </source>
</evidence>
<comment type="caution">
    <text evidence="6">The sequence shown here is derived from an EMBL/GenBank/DDBJ whole genome shotgun (WGS) entry which is preliminary data.</text>
</comment>
<dbReference type="InterPro" id="IPR044059">
    <property type="entry name" value="Csn1/TTC4_wheel"/>
</dbReference>
<name>A0AAN8X2R6_HALRR</name>
<dbReference type="PANTHER" id="PTHR46035:SF1">
    <property type="entry name" value="TETRATRICOPEPTIDE REPEAT PROTEIN 4"/>
    <property type="match status" value="1"/>
</dbReference>
<evidence type="ECO:0000256" key="3">
    <source>
        <dbReference type="ARBA" id="ARBA00023602"/>
    </source>
</evidence>
<reference evidence="6 7" key="1">
    <citation type="submission" date="2023-11" db="EMBL/GenBank/DDBJ databases">
        <title>Halocaridina rubra genome assembly.</title>
        <authorList>
            <person name="Smith C."/>
        </authorList>
    </citation>
    <scope>NUCLEOTIDE SEQUENCE [LARGE SCALE GENOMIC DNA]</scope>
    <source>
        <strain evidence="6">EP-1</strain>
        <tissue evidence="6">Whole</tissue>
    </source>
</reference>
<evidence type="ECO:0000256" key="2">
    <source>
        <dbReference type="ARBA" id="ARBA00022803"/>
    </source>
</evidence>
<dbReference type="GO" id="GO:0006457">
    <property type="term" value="P:protein folding"/>
    <property type="evidence" value="ECO:0007669"/>
    <property type="project" value="TreeGrafter"/>
</dbReference>
<dbReference type="Pfam" id="PF18972">
    <property type="entry name" value="Wheel"/>
    <property type="match status" value="1"/>
</dbReference>
<dbReference type="GO" id="GO:0005829">
    <property type="term" value="C:cytosol"/>
    <property type="evidence" value="ECO:0007669"/>
    <property type="project" value="TreeGrafter"/>
</dbReference>
<dbReference type="PANTHER" id="PTHR46035">
    <property type="entry name" value="TETRATRICOPEPTIDE REPEAT PROTEIN 4"/>
    <property type="match status" value="1"/>
</dbReference>
<dbReference type="InterPro" id="IPR019734">
    <property type="entry name" value="TPR_rpt"/>
</dbReference>
<keyword evidence="1" id="KW-0677">Repeat</keyword>
<protein>
    <submittedName>
        <fullName evidence="6">Tetratricopeptide repeat protein 4</fullName>
    </submittedName>
</protein>